<proteinExistence type="predicted"/>
<protein>
    <submittedName>
        <fullName evidence="5">Unannotated protein</fullName>
    </submittedName>
</protein>
<keyword evidence="1" id="KW-0540">Nuclease</keyword>
<evidence type="ECO:0000259" key="4">
    <source>
        <dbReference type="SMART" id="SM00475"/>
    </source>
</evidence>
<dbReference type="Pfam" id="PF01367">
    <property type="entry name" value="5_3_exonuc"/>
    <property type="match status" value="1"/>
</dbReference>
<dbReference type="InterPro" id="IPR008918">
    <property type="entry name" value="HhH2"/>
</dbReference>
<dbReference type="PANTHER" id="PTHR42646">
    <property type="entry name" value="FLAP ENDONUCLEASE XNI"/>
    <property type="match status" value="1"/>
</dbReference>
<dbReference type="InterPro" id="IPR020046">
    <property type="entry name" value="5-3_exonucl_a-hlix_arch_N"/>
</dbReference>
<dbReference type="InterPro" id="IPR020045">
    <property type="entry name" value="DNA_polI_H3TH"/>
</dbReference>
<accession>A0A6J6FZ73</accession>
<dbReference type="Pfam" id="PF02739">
    <property type="entry name" value="5_3_exonuc_N"/>
    <property type="match status" value="1"/>
</dbReference>
<dbReference type="CDD" id="cd09898">
    <property type="entry name" value="H3TH_53EXO"/>
    <property type="match status" value="1"/>
</dbReference>
<evidence type="ECO:0000256" key="1">
    <source>
        <dbReference type="ARBA" id="ARBA00022722"/>
    </source>
</evidence>
<dbReference type="CDD" id="cd09859">
    <property type="entry name" value="PIN_53EXO"/>
    <property type="match status" value="1"/>
</dbReference>
<name>A0A6J6FZ73_9ZZZZ</name>
<dbReference type="GO" id="GO:0033567">
    <property type="term" value="P:DNA replication, Okazaki fragment processing"/>
    <property type="evidence" value="ECO:0007669"/>
    <property type="project" value="InterPro"/>
</dbReference>
<dbReference type="SUPFAM" id="SSF88723">
    <property type="entry name" value="PIN domain-like"/>
    <property type="match status" value="1"/>
</dbReference>
<reference evidence="5" key="1">
    <citation type="submission" date="2020-05" db="EMBL/GenBank/DDBJ databases">
        <authorList>
            <person name="Chiriac C."/>
            <person name="Salcher M."/>
            <person name="Ghai R."/>
            <person name="Kavagutti S V."/>
        </authorList>
    </citation>
    <scope>NUCLEOTIDE SEQUENCE</scope>
</reference>
<gene>
    <name evidence="5" type="ORF">UFOPK1807_00453</name>
</gene>
<evidence type="ECO:0000313" key="5">
    <source>
        <dbReference type="EMBL" id="CAB4594336.1"/>
    </source>
</evidence>
<feature type="domain" description="5'-3' exonuclease" evidence="4">
    <location>
        <begin position="1"/>
        <end position="270"/>
    </location>
</feature>
<dbReference type="EMBL" id="CAEZUI010000038">
    <property type="protein sequence ID" value="CAB4594336.1"/>
    <property type="molecule type" value="Genomic_DNA"/>
</dbReference>
<evidence type="ECO:0000256" key="2">
    <source>
        <dbReference type="ARBA" id="ARBA00022801"/>
    </source>
</evidence>
<dbReference type="Gene3D" id="1.10.150.20">
    <property type="entry name" value="5' to 3' exonuclease, C-terminal subdomain"/>
    <property type="match status" value="1"/>
</dbReference>
<dbReference type="GO" id="GO:0003677">
    <property type="term" value="F:DNA binding"/>
    <property type="evidence" value="ECO:0007669"/>
    <property type="project" value="UniProtKB-KW"/>
</dbReference>
<dbReference type="SMART" id="SM00279">
    <property type="entry name" value="HhH2"/>
    <property type="match status" value="1"/>
</dbReference>
<dbReference type="PANTHER" id="PTHR42646:SF2">
    <property type="entry name" value="5'-3' EXONUCLEASE FAMILY PROTEIN"/>
    <property type="match status" value="1"/>
</dbReference>
<organism evidence="5">
    <name type="scientific">freshwater metagenome</name>
    <dbReference type="NCBI Taxonomy" id="449393"/>
    <lineage>
        <taxon>unclassified sequences</taxon>
        <taxon>metagenomes</taxon>
        <taxon>ecological metagenomes</taxon>
    </lineage>
</organism>
<dbReference type="GO" id="GO:0008409">
    <property type="term" value="F:5'-3' exonuclease activity"/>
    <property type="evidence" value="ECO:0007669"/>
    <property type="project" value="InterPro"/>
</dbReference>
<dbReference type="SMART" id="SM00475">
    <property type="entry name" value="53EXOc"/>
    <property type="match status" value="1"/>
</dbReference>
<dbReference type="InterPro" id="IPR002421">
    <property type="entry name" value="5-3_exonuclease"/>
</dbReference>
<dbReference type="InterPro" id="IPR038969">
    <property type="entry name" value="FEN"/>
</dbReference>
<keyword evidence="2" id="KW-0378">Hydrolase</keyword>
<sequence length="300" mass="33086">MTLMLLDSASLWYRAYYGMPDTLLSPSGMPVNAIRGYLDMTARLVGMYKPNRIVACIEGDWRPSWRVDIFPAYKANRLEDGSEEEEEPETLTPQIPVLLDLLDAFGIPMVGVDDYEADDVMATFASREKGPIRVVTGDRDLFQLVDDKQDIKVVYLARGITNHDLVDIKWVAEKYSIPGERYALFAMFRGDPSDGLPGVKGIGEKGAATIANNFATVEEALAGAKSGHESLTPALAKKIIDGADYLKIAPTLVHCARDVALPNLDISMPKKPDDLSEIYRIKDEYGLGASVDRLIAALNW</sequence>
<keyword evidence="3" id="KW-0238">DNA-binding</keyword>
<dbReference type="GO" id="GO:0017108">
    <property type="term" value="F:5'-flap endonuclease activity"/>
    <property type="evidence" value="ECO:0007669"/>
    <property type="project" value="InterPro"/>
</dbReference>
<dbReference type="InterPro" id="IPR029060">
    <property type="entry name" value="PIN-like_dom_sf"/>
</dbReference>
<dbReference type="InterPro" id="IPR036279">
    <property type="entry name" value="5-3_exonuclease_C_sf"/>
</dbReference>
<evidence type="ECO:0000256" key="3">
    <source>
        <dbReference type="ARBA" id="ARBA00023125"/>
    </source>
</evidence>
<dbReference type="Gene3D" id="3.40.50.1010">
    <property type="entry name" value="5'-nuclease"/>
    <property type="match status" value="1"/>
</dbReference>
<dbReference type="AlphaFoldDB" id="A0A6J6FZ73"/>
<dbReference type="SUPFAM" id="SSF47807">
    <property type="entry name" value="5' to 3' exonuclease, C-terminal subdomain"/>
    <property type="match status" value="1"/>
</dbReference>